<protein>
    <submittedName>
        <fullName evidence="1">Uncharacterized protein</fullName>
    </submittedName>
</protein>
<accession>A0A6C0JJQ4</accession>
<sequence length="70" mass="8603">MDHPIEYPSFSDIYDYTSDDDYILTENTIVYYIWNNMYDLKHHINHEYINDDPITVEQSDNIMRFLYEIS</sequence>
<reference evidence="1" key="1">
    <citation type="journal article" date="2020" name="Nature">
        <title>Giant virus diversity and host interactions through global metagenomics.</title>
        <authorList>
            <person name="Schulz F."/>
            <person name="Roux S."/>
            <person name="Paez-Espino D."/>
            <person name="Jungbluth S."/>
            <person name="Walsh D.A."/>
            <person name="Denef V.J."/>
            <person name="McMahon K.D."/>
            <person name="Konstantinidis K.T."/>
            <person name="Eloe-Fadrosh E.A."/>
            <person name="Kyrpides N.C."/>
            <person name="Woyke T."/>
        </authorList>
    </citation>
    <scope>NUCLEOTIDE SEQUENCE</scope>
    <source>
        <strain evidence="1">GVMAG-M-3300027736-24</strain>
    </source>
</reference>
<evidence type="ECO:0000313" key="1">
    <source>
        <dbReference type="EMBL" id="QHU05809.1"/>
    </source>
</evidence>
<organism evidence="1">
    <name type="scientific">viral metagenome</name>
    <dbReference type="NCBI Taxonomy" id="1070528"/>
    <lineage>
        <taxon>unclassified sequences</taxon>
        <taxon>metagenomes</taxon>
        <taxon>organismal metagenomes</taxon>
    </lineage>
</organism>
<dbReference type="AlphaFoldDB" id="A0A6C0JJQ4"/>
<proteinExistence type="predicted"/>
<dbReference type="EMBL" id="MN740419">
    <property type="protein sequence ID" value="QHU05809.1"/>
    <property type="molecule type" value="Genomic_DNA"/>
</dbReference>
<name>A0A6C0JJQ4_9ZZZZ</name>